<dbReference type="EMBL" id="JBDLNU010000007">
    <property type="protein sequence ID" value="MFM1731177.1"/>
    <property type="molecule type" value="Genomic_DNA"/>
</dbReference>
<feature type="transmembrane region" description="Helical" evidence="2">
    <location>
        <begin position="13"/>
        <end position="34"/>
    </location>
</feature>
<keyword evidence="2" id="KW-0812">Transmembrane</keyword>
<evidence type="ECO:0000313" key="3">
    <source>
        <dbReference type="EMBL" id="MFM1731177.1"/>
    </source>
</evidence>
<evidence type="ECO:0000256" key="2">
    <source>
        <dbReference type="SAM" id="Phobius"/>
    </source>
</evidence>
<gene>
    <name evidence="3" type="ORF">ABEU19_004730</name>
</gene>
<proteinExistence type="predicted"/>
<feature type="region of interest" description="Disordered" evidence="1">
    <location>
        <begin position="73"/>
        <end position="99"/>
    </location>
</feature>
<organism evidence="3 4">
    <name type="scientific">Prescottella soli</name>
    <dbReference type="NCBI Taxonomy" id="1543852"/>
    <lineage>
        <taxon>Bacteria</taxon>
        <taxon>Bacillati</taxon>
        <taxon>Actinomycetota</taxon>
        <taxon>Actinomycetes</taxon>
        <taxon>Mycobacteriales</taxon>
        <taxon>Nocardiaceae</taxon>
        <taxon>Prescottella</taxon>
    </lineage>
</organism>
<keyword evidence="4" id="KW-1185">Reference proteome</keyword>
<dbReference type="Proteomes" id="UP001629744">
    <property type="component" value="Unassembled WGS sequence"/>
</dbReference>
<keyword evidence="2" id="KW-0472">Membrane</keyword>
<protein>
    <submittedName>
        <fullName evidence="3">Uncharacterized protein</fullName>
    </submittedName>
</protein>
<sequence>MAGPVKKKPKDGIVSRILFFVVVIGVLLGVIQYLTGGIKFGEDGWFSNYRDKVSSIAEDGSGQVADKIESVTDGVGGQIGDQVPDKYRPTETPGTGGGQ</sequence>
<evidence type="ECO:0000256" key="1">
    <source>
        <dbReference type="SAM" id="MobiDB-lite"/>
    </source>
</evidence>
<evidence type="ECO:0000313" key="4">
    <source>
        <dbReference type="Proteomes" id="UP001629744"/>
    </source>
</evidence>
<reference evidence="3 4" key="1">
    <citation type="submission" date="2023-11" db="EMBL/GenBank/DDBJ databases">
        <authorList>
            <person name="Val-Calvo J."/>
            <person name="Scortti M."/>
            <person name="Vazquez-Boland J."/>
        </authorList>
    </citation>
    <scope>NUCLEOTIDE SEQUENCE [LARGE SCALE GENOMIC DNA]</scope>
    <source>
        <strain evidence="3 4">DSM 46662</strain>
    </source>
</reference>
<accession>A0ABW9G105</accession>
<dbReference type="RefSeq" id="WP_408587398.1">
    <property type="nucleotide sequence ID" value="NZ_JBDLNU010000007.1"/>
</dbReference>
<comment type="caution">
    <text evidence="3">The sequence shown here is derived from an EMBL/GenBank/DDBJ whole genome shotgun (WGS) entry which is preliminary data.</text>
</comment>
<name>A0ABW9G105_9NOCA</name>
<keyword evidence="2" id="KW-1133">Transmembrane helix</keyword>